<evidence type="ECO:0000313" key="5">
    <source>
        <dbReference type="Proteomes" id="UP001597417"/>
    </source>
</evidence>
<dbReference type="Pfam" id="PF00296">
    <property type="entry name" value="Bac_luciferase"/>
    <property type="match status" value="1"/>
</dbReference>
<dbReference type="Proteomes" id="UP001597417">
    <property type="component" value="Unassembled WGS sequence"/>
</dbReference>
<keyword evidence="5" id="KW-1185">Reference proteome</keyword>
<proteinExistence type="predicted"/>
<keyword evidence="1 4" id="KW-0560">Oxidoreductase</keyword>
<dbReference type="InterPro" id="IPR050766">
    <property type="entry name" value="Bact_Lucif_Oxidored"/>
</dbReference>
<dbReference type="SUPFAM" id="SSF51679">
    <property type="entry name" value="Bacterial luciferase-like"/>
    <property type="match status" value="1"/>
</dbReference>
<dbReference type="RefSeq" id="WP_378262014.1">
    <property type="nucleotide sequence ID" value="NZ_JBHUKR010000004.1"/>
</dbReference>
<gene>
    <name evidence="4" type="ORF">ACFSXZ_05830</name>
</gene>
<dbReference type="EMBL" id="JBHUKR010000004">
    <property type="protein sequence ID" value="MFD2415843.1"/>
    <property type="molecule type" value="Genomic_DNA"/>
</dbReference>
<dbReference type="InterPro" id="IPR036661">
    <property type="entry name" value="Luciferase-like_sf"/>
</dbReference>
<dbReference type="InterPro" id="IPR011251">
    <property type="entry name" value="Luciferase-like_dom"/>
</dbReference>
<name>A0ABW5FLX5_9PSEU</name>
<organism evidence="4 5">
    <name type="scientific">Amycolatopsis pigmentata</name>
    <dbReference type="NCBI Taxonomy" id="450801"/>
    <lineage>
        <taxon>Bacteria</taxon>
        <taxon>Bacillati</taxon>
        <taxon>Actinomycetota</taxon>
        <taxon>Actinomycetes</taxon>
        <taxon>Pseudonocardiales</taxon>
        <taxon>Pseudonocardiaceae</taxon>
        <taxon>Amycolatopsis</taxon>
    </lineage>
</organism>
<evidence type="ECO:0000256" key="2">
    <source>
        <dbReference type="ARBA" id="ARBA00023033"/>
    </source>
</evidence>
<dbReference type="PANTHER" id="PTHR30137:SF8">
    <property type="entry name" value="BLR5498 PROTEIN"/>
    <property type="match status" value="1"/>
</dbReference>
<dbReference type="Gene3D" id="3.20.20.30">
    <property type="entry name" value="Luciferase-like domain"/>
    <property type="match status" value="1"/>
</dbReference>
<dbReference type="EC" id="1.-.-.-" evidence="4"/>
<feature type="domain" description="Luciferase-like" evidence="3">
    <location>
        <begin position="13"/>
        <end position="287"/>
    </location>
</feature>
<dbReference type="GO" id="GO:0016491">
    <property type="term" value="F:oxidoreductase activity"/>
    <property type="evidence" value="ECO:0007669"/>
    <property type="project" value="UniProtKB-KW"/>
</dbReference>
<reference evidence="5" key="1">
    <citation type="journal article" date="2019" name="Int. J. Syst. Evol. Microbiol.">
        <title>The Global Catalogue of Microorganisms (GCM) 10K type strain sequencing project: providing services to taxonomists for standard genome sequencing and annotation.</title>
        <authorList>
            <consortium name="The Broad Institute Genomics Platform"/>
            <consortium name="The Broad Institute Genome Sequencing Center for Infectious Disease"/>
            <person name="Wu L."/>
            <person name="Ma J."/>
        </authorList>
    </citation>
    <scope>NUCLEOTIDE SEQUENCE [LARGE SCALE GENOMIC DNA]</scope>
    <source>
        <strain evidence="5">CGMCC 4.7645</strain>
    </source>
</reference>
<dbReference type="PANTHER" id="PTHR30137">
    <property type="entry name" value="LUCIFERASE-LIKE MONOOXYGENASE"/>
    <property type="match status" value="1"/>
</dbReference>
<evidence type="ECO:0000256" key="1">
    <source>
        <dbReference type="ARBA" id="ARBA00023002"/>
    </source>
</evidence>
<comment type="caution">
    <text evidence="4">The sequence shown here is derived from an EMBL/GenBank/DDBJ whole genome shotgun (WGS) entry which is preliminary data.</text>
</comment>
<keyword evidence="2" id="KW-0503">Monooxygenase</keyword>
<sequence>MTPPMELGLALDLGTDPSSGGIADQIRRAAPLLTLAEQAGFTSVWLGESYHTAPAPFHLPSALMVLAHLAPMTKLGLGTGVLLARAHHPDRLATEAALVDQLSEGRLTLGIGLGADGLKGVLGGLGQAGGPMFEAMLARLRTLWRERPAGTYVPAPYRTGGPPILIGGRGPVAARRAATLADGYYSATNYSDRLLAAQSTAYLEALAAHNPHARPSIAVNRVCIVDSDGATARNHAEEHLARLHHYYRSLNAWDIGRADGDPEPVLVGTPTEIIARLRHYRSLGVTHVQARIAPAGMPEEVIRRTITELGEHVIPNLRALDAGHRFTQGTSSA</sequence>
<evidence type="ECO:0000259" key="3">
    <source>
        <dbReference type="Pfam" id="PF00296"/>
    </source>
</evidence>
<evidence type="ECO:0000313" key="4">
    <source>
        <dbReference type="EMBL" id="MFD2415843.1"/>
    </source>
</evidence>
<accession>A0ABW5FLX5</accession>
<protein>
    <submittedName>
        <fullName evidence="4">LLM class flavin-dependent oxidoreductase</fullName>
        <ecNumber evidence="4">1.-.-.-</ecNumber>
    </submittedName>
</protein>